<sequence length="170" mass="18642">MCFAPTLLLLAALAGPALSQPVLPPGTGGSPLGLATRSVSVYLGLERTLVDSLKQGNRDAVLKQLAEGFAAYAPDTNDQGLPAQAWVDGELHRQIIDAQVRDLNVRELDDLAIVSFLLEQQLHRSGKTRTTVVYVVDIWRRTSHQLWARYVSWPAHVGLTPARRRPTGKE</sequence>
<dbReference type="Pfam" id="PF14534">
    <property type="entry name" value="DUF4440"/>
    <property type="match status" value="1"/>
</dbReference>
<reference evidence="3" key="1">
    <citation type="submission" date="2022-06" db="EMBL/GenBank/DDBJ databases">
        <authorList>
            <person name="Lu C.-H."/>
        </authorList>
    </citation>
    <scope>NUCLEOTIDE SEQUENCE</scope>
    <source>
        <strain evidence="3">21MJYT02-11</strain>
    </source>
</reference>
<organism evidence="3 4">
    <name type="scientific">Ralstonia soli</name>
    <dbReference type="NCBI Taxonomy" id="2953896"/>
    <lineage>
        <taxon>Bacteria</taxon>
        <taxon>Pseudomonadati</taxon>
        <taxon>Pseudomonadota</taxon>
        <taxon>Betaproteobacteria</taxon>
        <taxon>Burkholderiales</taxon>
        <taxon>Burkholderiaceae</taxon>
        <taxon>Ralstonia</taxon>
    </lineage>
</organism>
<dbReference type="RefSeq" id="WP_252677032.1">
    <property type="nucleotide sequence ID" value="NZ_JAMXHT010000002.1"/>
</dbReference>
<reference evidence="3" key="2">
    <citation type="journal article" date="2023" name="Front. Microbiol.">
        <title>Ralstonia chuxiongensis sp. nov., Ralstonia mojiangensis sp. nov., and Ralstonia soli sp. nov., isolated from tobacco fields, are three novel species in the family Burkholderiaceae.</title>
        <authorList>
            <person name="Lu C.H."/>
            <person name="Zhang Y.Y."/>
            <person name="Jiang N."/>
            <person name="Chen W."/>
            <person name="Shao X."/>
            <person name="Zhao Z.M."/>
            <person name="Lu W.L."/>
            <person name="Hu X."/>
            <person name="Xi Y.X."/>
            <person name="Zou S.Y."/>
            <person name="Wei Q.J."/>
            <person name="Lin Z.L."/>
            <person name="Gong L."/>
            <person name="Gai X.T."/>
            <person name="Zhang L.Q."/>
            <person name="Li J.Y."/>
            <person name="Jin Y."/>
            <person name="Xia Z.Y."/>
        </authorList>
    </citation>
    <scope>NUCLEOTIDE SEQUENCE</scope>
    <source>
        <strain evidence="3">21MJYT02-11</strain>
    </source>
</reference>
<keyword evidence="1" id="KW-0732">Signal</keyword>
<feature type="domain" description="DUF4440" evidence="2">
    <location>
        <begin position="45"/>
        <end position="144"/>
    </location>
</feature>
<dbReference type="Gene3D" id="3.10.450.50">
    <property type="match status" value="1"/>
</dbReference>
<dbReference type="InterPro" id="IPR032710">
    <property type="entry name" value="NTF2-like_dom_sf"/>
</dbReference>
<feature type="chain" id="PRO_5046546246" evidence="1">
    <location>
        <begin position="20"/>
        <end position="170"/>
    </location>
</feature>
<accession>A0ABT1AG72</accession>
<evidence type="ECO:0000256" key="1">
    <source>
        <dbReference type="SAM" id="SignalP"/>
    </source>
</evidence>
<evidence type="ECO:0000313" key="4">
    <source>
        <dbReference type="Proteomes" id="UP001162811"/>
    </source>
</evidence>
<gene>
    <name evidence="3" type="ORF">NG900_04145</name>
</gene>
<keyword evidence="4" id="KW-1185">Reference proteome</keyword>
<name>A0ABT1AG72_9RALS</name>
<dbReference type="InterPro" id="IPR027843">
    <property type="entry name" value="DUF4440"/>
</dbReference>
<evidence type="ECO:0000313" key="3">
    <source>
        <dbReference type="EMBL" id="MCO5397387.1"/>
    </source>
</evidence>
<evidence type="ECO:0000259" key="2">
    <source>
        <dbReference type="Pfam" id="PF14534"/>
    </source>
</evidence>
<proteinExistence type="predicted"/>
<dbReference type="SUPFAM" id="SSF54427">
    <property type="entry name" value="NTF2-like"/>
    <property type="match status" value="1"/>
</dbReference>
<dbReference type="Proteomes" id="UP001162811">
    <property type="component" value="Unassembled WGS sequence"/>
</dbReference>
<comment type="caution">
    <text evidence="3">The sequence shown here is derived from an EMBL/GenBank/DDBJ whole genome shotgun (WGS) entry which is preliminary data.</text>
</comment>
<dbReference type="EMBL" id="JAMXHT010000002">
    <property type="protein sequence ID" value="MCO5397387.1"/>
    <property type="molecule type" value="Genomic_DNA"/>
</dbReference>
<feature type="signal peptide" evidence="1">
    <location>
        <begin position="1"/>
        <end position="19"/>
    </location>
</feature>
<protein>
    <submittedName>
        <fullName evidence="3">Nuclear transport factor 2 family protein</fullName>
    </submittedName>
</protein>